<dbReference type="GO" id="GO:0042450">
    <property type="term" value="P:L-arginine biosynthetic process via ornithine"/>
    <property type="evidence" value="ECO:0007669"/>
    <property type="project" value="InterPro"/>
</dbReference>
<sequence>SDRDYLLQFLSFASICMMHLSRLSEELILWSTGEFGFIELDDGYSTGSSIMPQKKNPDICELVRGKTGRVYGHLTALLTVMKGLPLAYDKDMQEDKEGVFDAIDTLGFALDIYAGMLGTMTVKGARTRAVLENDFSNATDMADYLAKKGLPFRRAHAVVGNAVAYCIENRKVLLALTMEEFK</sequence>
<dbReference type="FunFam" id="1.20.200.10:FF:000015">
    <property type="entry name" value="argininosuccinate lyase isoform X2"/>
    <property type="match status" value="1"/>
</dbReference>
<feature type="domain" description="Fumarate lyase N-terminal" evidence="5">
    <location>
        <begin position="1"/>
        <end position="72"/>
    </location>
</feature>
<dbReference type="PANTHER" id="PTHR43814">
    <property type="entry name" value="ARGININOSUCCINATE LYASE"/>
    <property type="match status" value="1"/>
</dbReference>
<evidence type="ECO:0000256" key="4">
    <source>
        <dbReference type="ARBA" id="ARBA00023239"/>
    </source>
</evidence>
<dbReference type="PANTHER" id="PTHR43814:SF1">
    <property type="entry name" value="ARGININOSUCCINATE LYASE"/>
    <property type="match status" value="1"/>
</dbReference>
<dbReference type="PRINTS" id="PR00145">
    <property type="entry name" value="ARGSUCLYASE"/>
</dbReference>
<evidence type="ECO:0000256" key="2">
    <source>
        <dbReference type="ARBA" id="ARBA00012338"/>
    </source>
</evidence>
<evidence type="ECO:0000259" key="6">
    <source>
        <dbReference type="Pfam" id="PF14698"/>
    </source>
</evidence>
<reference evidence="7" key="1">
    <citation type="submission" date="2020-04" db="EMBL/GenBank/DDBJ databases">
        <title>Deep metagenomics examines the oral microbiome during advanced dental caries in children, revealing novel taxa and co-occurrences with host molecules.</title>
        <authorList>
            <person name="Baker J.L."/>
            <person name="Morton J.T."/>
            <person name="Dinis M."/>
            <person name="Alvarez R."/>
            <person name="Tran N.C."/>
            <person name="Knight R."/>
            <person name="Edlund A."/>
        </authorList>
    </citation>
    <scope>NUCLEOTIDE SEQUENCE</scope>
    <source>
        <strain evidence="7">JCVI_32_bin.14</strain>
    </source>
</reference>
<dbReference type="InterPro" id="IPR020557">
    <property type="entry name" value="Fumarate_lyase_CS"/>
</dbReference>
<dbReference type="InterPro" id="IPR022761">
    <property type="entry name" value="Fumarate_lyase_N"/>
</dbReference>
<dbReference type="EC" id="4.3.2.1" evidence="2"/>
<name>A0A930B7R0_9FIRM</name>
<dbReference type="InterPro" id="IPR008948">
    <property type="entry name" value="L-Aspartase-like"/>
</dbReference>
<dbReference type="Gene3D" id="1.20.200.10">
    <property type="entry name" value="Fumarase/aspartase (Central domain)"/>
    <property type="match status" value="1"/>
</dbReference>
<comment type="caution">
    <text evidence="7">The sequence shown here is derived from an EMBL/GenBank/DDBJ whole genome shotgun (WGS) entry which is preliminary data.</text>
</comment>
<dbReference type="SUPFAM" id="SSF48557">
    <property type="entry name" value="L-aspartase-like"/>
    <property type="match status" value="1"/>
</dbReference>
<dbReference type="GO" id="GO:0004056">
    <property type="term" value="F:argininosuccinate lyase activity"/>
    <property type="evidence" value="ECO:0007669"/>
    <property type="project" value="UniProtKB-EC"/>
</dbReference>
<dbReference type="InterPro" id="IPR029419">
    <property type="entry name" value="Arg_succ_lyase_C"/>
</dbReference>
<dbReference type="Pfam" id="PF14698">
    <property type="entry name" value="ASL_C2"/>
    <property type="match status" value="1"/>
</dbReference>
<dbReference type="InterPro" id="IPR009049">
    <property type="entry name" value="Argininosuccinate_lyase"/>
</dbReference>
<protein>
    <recommendedName>
        <fullName evidence="2">argininosuccinate lyase</fullName>
        <ecNumber evidence="2">4.3.2.1</ecNumber>
    </recommendedName>
</protein>
<accession>A0A930B7R0</accession>
<dbReference type="GO" id="GO:0005829">
    <property type="term" value="C:cytosol"/>
    <property type="evidence" value="ECO:0007669"/>
    <property type="project" value="TreeGrafter"/>
</dbReference>
<feature type="non-terminal residue" evidence="7">
    <location>
        <position position="182"/>
    </location>
</feature>
<organism evidence="7 8">
    <name type="scientific">Dialister invisus</name>
    <dbReference type="NCBI Taxonomy" id="218538"/>
    <lineage>
        <taxon>Bacteria</taxon>
        <taxon>Bacillati</taxon>
        <taxon>Bacillota</taxon>
        <taxon>Negativicutes</taxon>
        <taxon>Veillonellales</taxon>
        <taxon>Veillonellaceae</taxon>
        <taxon>Dialister</taxon>
    </lineage>
</organism>
<keyword evidence="3" id="KW-0028">Amino-acid biosynthesis</keyword>
<dbReference type="PRINTS" id="PR00149">
    <property type="entry name" value="FUMRATELYASE"/>
</dbReference>
<dbReference type="Gene3D" id="1.10.40.30">
    <property type="entry name" value="Fumarase/aspartase (C-terminal domain)"/>
    <property type="match status" value="1"/>
</dbReference>
<dbReference type="Proteomes" id="UP000757890">
    <property type="component" value="Unassembled WGS sequence"/>
</dbReference>
<dbReference type="PROSITE" id="PS00163">
    <property type="entry name" value="FUMARATE_LYASES"/>
    <property type="match status" value="1"/>
</dbReference>
<dbReference type="AlphaFoldDB" id="A0A930B7R0"/>
<comment type="pathway">
    <text evidence="1">Amino-acid biosynthesis; L-arginine biosynthesis; L-arginine from L-ornithine and carbamoyl phosphate: step 3/3.</text>
</comment>
<feature type="non-terminal residue" evidence="7">
    <location>
        <position position="1"/>
    </location>
</feature>
<keyword evidence="3" id="KW-0055">Arginine biosynthesis</keyword>
<evidence type="ECO:0000256" key="3">
    <source>
        <dbReference type="ARBA" id="ARBA00022571"/>
    </source>
</evidence>
<dbReference type="Pfam" id="PF00206">
    <property type="entry name" value="Lyase_1"/>
    <property type="match status" value="1"/>
</dbReference>
<evidence type="ECO:0000313" key="7">
    <source>
        <dbReference type="EMBL" id="MBF1130388.1"/>
    </source>
</evidence>
<evidence type="ECO:0000256" key="1">
    <source>
        <dbReference type="ARBA" id="ARBA00004941"/>
    </source>
</evidence>
<evidence type="ECO:0000313" key="8">
    <source>
        <dbReference type="Proteomes" id="UP000757890"/>
    </source>
</evidence>
<keyword evidence="4 7" id="KW-0456">Lyase</keyword>
<proteinExistence type="predicted"/>
<feature type="domain" description="Argininosuccinate lyase C-terminal" evidence="6">
    <location>
        <begin position="135"/>
        <end position="182"/>
    </location>
</feature>
<evidence type="ECO:0000259" key="5">
    <source>
        <dbReference type="Pfam" id="PF00206"/>
    </source>
</evidence>
<dbReference type="InterPro" id="IPR000362">
    <property type="entry name" value="Fumarate_lyase_fam"/>
</dbReference>
<dbReference type="EMBL" id="JABZMK010000223">
    <property type="protein sequence ID" value="MBF1130388.1"/>
    <property type="molecule type" value="Genomic_DNA"/>
</dbReference>
<gene>
    <name evidence="7" type="ORF">HXL70_10240</name>
</gene>